<organism evidence="1 2">
    <name type="scientific">Cyclocybe aegerita</name>
    <name type="common">Black poplar mushroom</name>
    <name type="synonym">Agrocybe aegerita</name>
    <dbReference type="NCBI Taxonomy" id="1973307"/>
    <lineage>
        <taxon>Eukaryota</taxon>
        <taxon>Fungi</taxon>
        <taxon>Dikarya</taxon>
        <taxon>Basidiomycota</taxon>
        <taxon>Agaricomycotina</taxon>
        <taxon>Agaricomycetes</taxon>
        <taxon>Agaricomycetidae</taxon>
        <taxon>Agaricales</taxon>
        <taxon>Agaricineae</taxon>
        <taxon>Bolbitiaceae</taxon>
        <taxon>Cyclocybe</taxon>
    </lineage>
</organism>
<protein>
    <recommendedName>
        <fullName evidence="3">G domain-containing protein</fullName>
    </recommendedName>
</protein>
<gene>
    <name evidence="1" type="ORF">AAE3_LOCUS3308</name>
</gene>
<dbReference type="AlphaFoldDB" id="A0A8S0WFW2"/>
<dbReference type="EMBL" id="CACVBS010000031">
    <property type="protein sequence ID" value="CAA7261003.1"/>
    <property type="molecule type" value="Genomic_DNA"/>
</dbReference>
<keyword evidence="2" id="KW-1185">Reference proteome</keyword>
<accession>A0A8S0WFW2</accession>
<sequence>MHKLAVSRDFDFQDWSSYTLCPRAYRWASNSLGGGTQDIQWIRVCNPITKENTLVLVDTPGFNGDNRTDTTVLDMVSQWMSSRCPDGMKLSGIIFVHRIKDNRCTQGSTSIRVNAGALKRLCGDRAFEKILLVTTMWDSLKDLRIGEEREKALEAGYWADMIKGGSHSRRFDKSEASAWQIVQDILEKQSGPTLEELQKFERRLSQTKAGQELLTHLQDLRARQSILIPTIASQITDSGRPSTAQATLDAEQGRLEAEAQKVFEEVKSLKVSFGERIWRFFSQGRS</sequence>
<name>A0A8S0WFW2_CYCAE</name>
<dbReference type="SUPFAM" id="SSF52540">
    <property type="entry name" value="P-loop containing nucleoside triphosphate hydrolases"/>
    <property type="match status" value="1"/>
</dbReference>
<dbReference type="Gene3D" id="3.40.50.300">
    <property type="entry name" value="P-loop containing nucleotide triphosphate hydrolases"/>
    <property type="match status" value="1"/>
</dbReference>
<dbReference type="OrthoDB" id="8954335at2759"/>
<comment type="caution">
    <text evidence="1">The sequence shown here is derived from an EMBL/GenBank/DDBJ whole genome shotgun (WGS) entry which is preliminary data.</text>
</comment>
<dbReference type="InterPro" id="IPR027417">
    <property type="entry name" value="P-loop_NTPase"/>
</dbReference>
<proteinExistence type="predicted"/>
<dbReference type="Proteomes" id="UP000467700">
    <property type="component" value="Unassembled WGS sequence"/>
</dbReference>
<evidence type="ECO:0000313" key="2">
    <source>
        <dbReference type="Proteomes" id="UP000467700"/>
    </source>
</evidence>
<reference evidence="1 2" key="1">
    <citation type="submission" date="2020-01" db="EMBL/GenBank/DDBJ databases">
        <authorList>
            <person name="Gupta K D."/>
        </authorList>
    </citation>
    <scope>NUCLEOTIDE SEQUENCE [LARGE SCALE GENOMIC DNA]</scope>
</reference>
<evidence type="ECO:0008006" key="3">
    <source>
        <dbReference type="Google" id="ProtNLM"/>
    </source>
</evidence>
<evidence type="ECO:0000313" key="1">
    <source>
        <dbReference type="EMBL" id="CAA7261003.1"/>
    </source>
</evidence>